<name>A0AC34QIQ1_9BILA</name>
<protein>
    <submittedName>
        <fullName evidence="2">Elongation factor-1 gamma</fullName>
    </submittedName>
</protein>
<evidence type="ECO:0000313" key="1">
    <source>
        <dbReference type="Proteomes" id="UP000887576"/>
    </source>
</evidence>
<dbReference type="WBParaSite" id="JU765_v2.g16714.t1">
    <property type="protein sequence ID" value="JU765_v2.g16714.t1"/>
    <property type="gene ID" value="JU765_v2.g16714"/>
</dbReference>
<reference evidence="2" key="1">
    <citation type="submission" date="2022-11" db="UniProtKB">
        <authorList>
            <consortium name="WormBaseParasite"/>
        </authorList>
    </citation>
    <scope>IDENTIFICATION</scope>
</reference>
<dbReference type="Proteomes" id="UP000887576">
    <property type="component" value="Unplaced"/>
</dbReference>
<accession>A0AC34QIQ1</accession>
<proteinExistence type="predicted"/>
<organism evidence="1 2">
    <name type="scientific">Panagrolaimus sp. JU765</name>
    <dbReference type="NCBI Taxonomy" id="591449"/>
    <lineage>
        <taxon>Eukaryota</taxon>
        <taxon>Metazoa</taxon>
        <taxon>Ecdysozoa</taxon>
        <taxon>Nematoda</taxon>
        <taxon>Chromadorea</taxon>
        <taxon>Rhabditida</taxon>
        <taxon>Tylenchina</taxon>
        <taxon>Panagrolaimomorpha</taxon>
        <taxon>Panagrolaimoidea</taxon>
        <taxon>Panagrolaimidae</taxon>
        <taxon>Panagrolaimus</taxon>
    </lineage>
</organism>
<evidence type="ECO:0000313" key="2">
    <source>
        <dbReference type="WBParaSite" id="JU765_v2.g16714.t1"/>
    </source>
</evidence>
<sequence>MVKVYGSKDSFRTQKALVAAKLAGKEATVVAGNPPANKFPLHVLPALEDGSVDLAGEDAIAVYLLGNKYTAEVQQWVSYGTSRLQPDVLAYVLPSVSAAKVDHHIVEAAKKELFAKLKQFDEVLKAHTYLVGERLSYADVSVALDLLPAFQHVLAEHERKQYVNVTRWFQTVVHQAPVKAVLGDVILAPHVAKFDEATYKKLSAAATPHKEEKKQEKKEQPKKEEKPKKAAEEPEDDPAIAEPKFVDPLGAFPAGTFVMDNWKRCYSNEDTITKAIPYFWDNFDPEHYSIWYGEYKYPEDLTLTFMSCNLITGMFQRLDKMRKHAFGSVILFGSDNNSSISGVWIWRGQDLAFTLSPDWQVDYESYEWKKLDATSEETKKIVNEYWSWEGDFGGKKFNQGKIFK</sequence>